<dbReference type="RefSeq" id="WP_206101193.1">
    <property type="nucleotide sequence ID" value="NZ_CP070969.1"/>
</dbReference>
<evidence type="ECO:0000313" key="2">
    <source>
        <dbReference type="Proteomes" id="UP000663452"/>
    </source>
</evidence>
<keyword evidence="2" id="KW-1185">Reference proteome</keyword>
<evidence type="ECO:0000313" key="1">
    <source>
        <dbReference type="EMBL" id="QSF43560.1"/>
    </source>
</evidence>
<organism evidence="1 2">
    <name type="scientific">Paenibacillus tianjinensis</name>
    <dbReference type="NCBI Taxonomy" id="2810347"/>
    <lineage>
        <taxon>Bacteria</taxon>
        <taxon>Bacillati</taxon>
        <taxon>Bacillota</taxon>
        <taxon>Bacilli</taxon>
        <taxon>Bacillales</taxon>
        <taxon>Paenibacillaceae</taxon>
        <taxon>Paenibacillus</taxon>
    </lineage>
</organism>
<gene>
    <name evidence="1" type="ORF">JRJ22_20070</name>
</gene>
<dbReference type="Proteomes" id="UP000663452">
    <property type="component" value="Chromosome"/>
</dbReference>
<accession>A0ABX7L5Z6</accession>
<sequence length="207" mass="23849">MILGNMQYRFSPVPQGQNFVWIADYMDGSYLSEYNFDDRKENSYYQIKRDVLIRFGLIGMGSQIYFDVANGIFNINKNRIQVSYIADGIEYPLTGRAILYNDITQYKDAIGDGKLLSKTSSGRIKNHITQHVIGYKKAMDLADVNINFKNLLHIPQDKNIPPYLEIKISVDKDLDGELVFRVNGFEANRIHAPLIRNRAGVYNWELI</sequence>
<protein>
    <submittedName>
        <fullName evidence="1">Uncharacterized protein</fullName>
    </submittedName>
</protein>
<name>A0ABX7L5Z6_9BACL</name>
<reference evidence="1 2" key="1">
    <citation type="submission" date="2021-02" db="EMBL/GenBank/DDBJ databases">
        <title>Paenibacillus tianjinensis sp. nov.</title>
        <authorList>
            <person name="Liu H."/>
        </authorList>
    </citation>
    <scope>NUCLEOTIDE SEQUENCE [LARGE SCALE GENOMIC DNA]</scope>
    <source>
        <strain evidence="1 2">TB2019</strain>
    </source>
</reference>
<proteinExistence type="predicted"/>
<dbReference type="EMBL" id="CP070969">
    <property type="protein sequence ID" value="QSF43560.1"/>
    <property type="molecule type" value="Genomic_DNA"/>
</dbReference>